<evidence type="ECO:0000313" key="3">
    <source>
        <dbReference type="Proteomes" id="UP001148312"/>
    </source>
</evidence>
<organism evidence="2 3">
    <name type="scientific">Penicillium diatomitis</name>
    <dbReference type="NCBI Taxonomy" id="2819901"/>
    <lineage>
        <taxon>Eukaryota</taxon>
        <taxon>Fungi</taxon>
        <taxon>Dikarya</taxon>
        <taxon>Ascomycota</taxon>
        <taxon>Pezizomycotina</taxon>
        <taxon>Eurotiomycetes</taxon>
        <taxon>Eurotiomycetidae</taxon>
        <taxon>Eurotiales</taxon>
        <taxon>Aspergillaceae</taxon>
        <taxon>Penicillium</taxon>
    </lineage>
</organism>
<accession>A0A9W9XI66</accession>
<evidence type="ECO:0000313" key="2">
    <source>
        <dbReference type="EMBL" id="KAJ5492829.1"/>
    </source>
</evidence>
<dbReference type="AlphaFoldDB" id="A0A9W9XI66"/>
<gene>
    <name evidence="2" type="ORF">N7539_001575</name>
</gene>
<protein>
    <submittedName>
        <fullName evidence="2">Catabolic 3-dehydroquinase</fullName>
    </submittedName>
</protein>
<sequence>MTDMTFSHLFTDKCPGPKKKKAWSGGLPIDDFIKTPIEGRANDDLHHAPRERHARRPEPIDPASRRQHESHHHAALQLGRDGLNFDVECDCRFINFCLKEGLEWKAFYDLYAAMDA</sequence>
<name>A0A9W9XI66_9EURO</name>
<comment type="caution">
    <text evidence="2">The sequence shown here is derived from an EMBL/GenBank/DDBJ whole genome shotgun (WGS) entry which is preliminary data.</text>
</comment>
<evidence type="ECO:0000256" key="1">
    <source>
        <dbReference type="SAM" id="MobiDB-lite"/>
    </source>
</evidence>
<reference evidence="2" key="2">
    <citation type="journal article" date="2023" name="IMA Fungus">
        <title>Comparative genomic study of the Penicillium genus elucidates a diverse pangenome and 15 lateral gene transfer events.</title>
        <authorList>
            <person name="Petersen C."/>
            <person name="Sorensen T."/>
            <person name="Nielsen M.R."/>
            <person name="Sondergaard T.E."/>
            <person name="Sorensen J.L."/>
            <person name="Fitzpatrick D.A."/>
            <person name="Frisvad J.C."/>
            <person name="Nielsen K.L."/>
        </authorList>
    </citation>
    <scope>NUCLEOTIDE SEQUENCE</scope>
    <source>
        <strain evidence="2">IBT 30728</strain>
    </source>
</reference>
<proteinExistence type="predicted"/>
<reference evidence="2" key="1">
    <citation type="submission" date="2022-12" db="EMBL/GenBank/DDBJ databases">
        <authorList>
            <person name="Petersen C."/>
        </authorList>
    </citation>
    <scope>NUCLEOTIDE SEQUENCE</scope>
    <source>
        <strain evidence="2">IBT 30728</strain>
    </source>
</reference>
<dbReference type="Proteomes" id="UP001148312">
    <property type="component" value="Unassembled WGS sequence"/>
</dbReference>
<dbReference type="GeneID" id="81621427"/>
<dbReference type="RefSeq" id="XP_056793209.1">
    <property type="nucleotide sequence ID" value="XM_056931178.1"/>
</dbReference>
<keyword evidence="3" id="KW-1185">Reference proteome</keyword>
<feature type="compositionally biased region" description="Basic and acidic residues" evidence="1">
    <location>
        <begin position="56"/>
        <end position="67"/>
    </location>
</feature>
<feature type="region of interest" description="Disordered" evidence="1">
    <location>
        <begin position="40"/>
        <end position="73"/>
    </location>
</feature>
<dbReference type="EMBL" id="JAPWDQ010000002">
    <property type="protein sequence ID" value="KAJ5492829.1"/>
    <property type="molecule type" value="Genomic_DNA"/>
</dbReference>